<dbReference type="RefSeq" id="WP_069312196.1">
    <property type="nucleotide sequence ID" value="NZ_MDTU01000001.1"/>
</dbReference>
<protein>
    <submittedName>
        <fullName evidence="7">Leucyl aminopeptidase</fullName>
    </submittedName>
</protein>
<evidence type="ECO:0000259" key="6">
    <source>
        <dbReference type="PROSITE" id="PS00631"/>
    </source>
</evidence>
<dbReference type="InterPro" id="IPR043472">
    <property type="entry name" value="Macro_dom-like"/>
</dbReference>
<keyword evidence="5" id="KW-0464">Manganese</keyword>
<name>A0ABX3A186_9GAMM</name>
<keyword evidence="2 7" id="KW-0031">Aminopeptidase</keyword>
<keyword evidence="8" id="KW-1185">Reference proteome</keyword>
<dbReference type="SUPFAM" id="SSF53187">
    <property type="entry name" value="Zn-dependent exopeptidases"/>
    <property type="match status" value="1"/>
</dbReference>
<dbReference type="InterPro" id="IPR048816">
    <property type="entry name" value="Peptidase_M17_N_1"/>
</dbReference>
<feature type="domain" description="Cytosol aminopeptidase" evidence="6">
    <location>
        <begin position="304"/>
        <end position="311"/>
    </location>
</feature>
<evidence type="ECO:0000256" key="2">
    <source>
        <dbReference type="ARBA" id="ARBA00022438"/>
    </source>
</evidence>
<dbReference type="PANTHER" id="PTHR11963">
    <property type="entry name" value="LEUCINE AMINOPEPTIDASE-RELATED"/>
    <property type="match status" value="1"/>
</dbReference>
<dbReference type="Pfam" id="PF21337">
    <property type="entry name" value="Peptidase_M17_N_1"/>
    <property type="match status" value="1"/>
</dbReference>
<sequence length="456" mass="49558">MHNNSTIVASADQATLISAVIKENFNHWIEAQSAMTQNWLKSSGFKAEAGQFQLLMNEQGDVVEVLLIIDNEDDFWSFGNLSRLPEGCYSFNNLPISEELAAVAFALGAYRFDRYQESKKPGPQLLVADELTRNAVNRQVDALCLGRDLINTPAEDMGPQDLSDAVGALAKEFKAEFKEVIGDDLLTEDYPAIHAVGRASHRAPRLLELNWGDKSHAKLTIVGKGVCFDSGGLDIKPSSGMLMMKKDMGGSAHAIALAKWVMSVGLKVSLRLLIPAVDNAISGNAYRPGDVIATRKGLSVEIKNTDAEGRVVLGDALALAAEDKPALVIDFATLTGAARVALGTELPACFTNQRDIETELRELGEDMADPVWPMPLFKAYRNKIDSQIADLSNCDLGGYGGAITAALYLEEFVGDCPWIHFDVMGYNKRALPGRPEGGEIMGVRTVFAYLEQQFSV</sequence>
<evidence type="ECO:0000256" key="5">
    <source>
        <dbReference type="ARBA" id="ARBA00023211"/>
    </source>
</evidence>
<evidence type="ECO:0000313" key="8">
    <source>
        <dbReference type="Proteomes" id="UP000094329"/>
    </source>
</evidence>
<comment type="similarity">
    <text evidence="1">Belongs to the peptidase M17 family.</text>
</comment>
<dbReference type="InterPro" id="IPR011356">
    <property type="entry name" value="Leucine_aapep/pepB"/>
</dbReference>
<gene>
    <name evidence="7" type="ORF">BGC07_04955</name>
</gene>
<dbReference type="EMBL" id="MDTU01000001">
    <property type="protein sequence ID" value="ODN42399.1"/>
    <property type="molecule type" value="Genomic_DNA"/>
</dbReference>
<dbReference type="PROSITE" id="PS00631">
    <property type="entry name" value="CYTOSOL_AP"/>
    <property type="match status" value="1"/>
</dbReference>
<proteinExistence type="inferred from homology"/>
<reference evidence="7 8" key="1">
    <citation type="submission" date="2016-08" db="EMBL/GenBank/DDBJ databases">
        <title>Draft genome sequence of Candidatus Piscirickettsia litoralis, from seawater.</title>
        <authorList>
            <person name="Wan X."/>
            <person name="Lee A.J."/>
            <person name="Hou S."/>
            <person name="Donachie S.P."/>
        </authorList>
    </citation>
    <scope>NUCLEOTIDE SEQUENCE [LARGE SCALE GENOMIC DNA]</scope>
    <source>
        <strain evidence="7 8">Y2</strain>
    </source>
</reference>
<accession>A0ABX3A186</accession>
<evidence type="ECO:0000256" key="4">
    <source>
        <dbReference type="ARBA" id="ARBA00022801"/>
    </source>
</evidence>
<keyword evidence="3" id="KW-0645">Protease</keyword>
<dbReference type="PRINTS" id="PR00481">
    <property type="entry name" value="LAMNOPPTDASE"/>
</dbReference>
<organism evidence="7 8">
    <name type="scientific">Piscirickettsia litoralis</name>
    <dbReference type="NCBI Taxonomy" id="1891921"/>
    <lineage>
        <taxon>Bacteria</taxon>
        <taxon>Pseudomonadati</taxon>
        <taxon>Pseudomonadota</taxon>
        <taxon>Gammaproteobacteria</taxon>
        <taxon>Thiotrichales</taxon>
        <taxon>Piscirickettsiaceae</taxon>
        <taxon>Piscirickettsia</taxon>
    </lineage>
</organism>
<dbReference type="CDD" id="cd00433">
    <property type="entry name" value="Peptidase_M17"/>
    <property type="match status" value="1"/>
</dbReference>
<comment type="caution">
    <text evidence="7">The sequence shown here is derived from an EMBL/GenBank/DDBJ whole genome shotgun (WGS) entry which is preliminary data.</text>
</comment>
<dbReference type="Proteomes" id="UP000094329">
    <property type="component" value="Unassembled WGS sequence"/>
</dbReference>
<dbReference type="Gene3D" id="3.40.630.10">
    <property type="entry name" value="Zn peptidases"/>
    <property type="match status" value="1"/>
</dbReference>
<dbReference type="PANTHER" id="PTHR11963:SF20">
    <property type="entry name" value="PEPTIDASE B"/>
    <property type="match status" value="1"/>
</dbReference>
<dbReference type="GO" id="GO:0004177">
    <property type="term" value="F:aminopeptidase activity"/>
    <property type="evidence" value="ECO:0007669"/>
    <property type="project" value="UniProtKB-KW"/>
</dbReference>
<evidence type="ECO:0000313" key="7">
    <source>
        <dbReference type="EMBL" id="ODN42399.1"/>
    </source>
</evidence>
<evidence type="ECO:0000256" key="1">
    <source>
        <dbReference type="ARBA" id="ARBA00009528"/>
    </source>
</evidence>
<dbReference type="Pfam" id="PF00883">
    <property type="entry name" value="Peptidase_M17"/>
    <property type="match status" value="1"/>
</dbReference>
<evidence type="ECO:0000256" key="3">
    <source>
        <dbReference type="ARBA" id="ARBA00022670"/>
    </source>
</evidence>
<dbReference type="InterPro" id="IPR000819">
    <property type="entry name" value="Peptidase_M17_C"/>
</dbReference>
<dbReference type="Gene3D" id="3.40.220.10">
    <property type="entry name" value="Leucine Aminopeptidase, subunit E, domain 1"/>
    <property type="match status" value="1"/>
</dbReference>
<keyword evidence="4" id="KW-0378">Hydrolase</keyword>